<dbReference type="PANTHER" id="PTHR21242">
    <property type="entry name" value="TRANSCRIPTION INITIATION FACTOR TFIID SUBUNIT 10"/>
    <property type="match status" value="1"/>
</dbReference>
<dbReference type="OrthoDB" id="154356at2759"/>
<dbReference type="Proteomes" id="UP000094236">
    <property type="component" value="Unassembled WGS sequence"/>
</dbReference>
<feature type="compositionally biased region" description="Low complexity" evidence="7">
    <location>
        <begin position="168"/>
        <end position="177"/>
    </location>
</feature>
<feature type="compositionally biased region" description="Acidic residues" evidence="7">
    <location>
        <begin position="27"/>
        <end position="43"/>
    </location>
</feature>
<feature type="compositionally biased region" description="Polar residues" evidence="7">
    <location>
        <begin position="178"/>
        <end position="189"/>
    </location>
</feature>
<keyword evidence="9" id="KW-1185">Reference proteome</keyword>
<dbReference type="GO" id="GO:0000124">
    <property type="term" value="C:SAGA complex"/>
    <property type="evidence" value="ECO:0007669"/>
    <property type="project" value="EnsemblFungi"/>
</dbReference>
<dbReference type="GO" id="GO:0060090">
    <property type="term" value="F:molecular adaptor activity"/>
    <property type="evidence" value="ECO:0007669"/>
    <property type="project" value="EnsemblFungi"/>
</dbReference>
<dbReference type="STRING" id="669874.A0A1E4U3P1"/>
<dbReference type="Pfam" id="PF03540">
    <property type="entry name" value="TAF10"/>
    <property type="match status" value="2"/>
</dbReference>
<sequence length="278" mass="28856">MDVEEPVIEDSGKSGNVAQVGVPLGEDKEEEVEEEEEDDEFNDNQESTINDGNNNNNINNNNNNNNNNNSNKGGDGINNLAGSRITIPELPELTRKDKTLQELLSMMDEYSPIIPDAVTDYLLAKNGLLTNDLQVKRLLALATQKFVSDIAQDAYEYSRIRSNTVSKLKNNLNNPNSGLQPPVSSQNANTGAMGTPSGPGGSGAGSNFGPGAGGPGGAGGSGAGASGGAGGFANSSTGTGAGGGSAVLTNEKVTLTMDDLSSALEEYGVNIKRPNFYR</sequence>
<feature type="compositionally biased region" description="Low complexity" evidence="7">
    <location>
        <begin position="50"/>
        <end position="72"/>
    </location>
</feature>
<evidence type="ECO:0000256" key="2">
    <source>
        <dbReference type="ARBA" id="ARBA00023015"/>
    </source>
</evidence>
<evidence type="ECO:0000256" key="1">
    <source>
        <dbReference type="ARBA" id="ARBA00004123"/>
    </source>
</evidence>
<evidence type="ECO:0000313" key="8">
    <source>
        <dbReference type="EMBL" id="ODV98620.1"/>
    </source>
</evidence>
<evidence type="ECO:0000256" key="6">
    <source>
        <dbReference type="PIRNR" id="PIRNR017246"/>
    </source>
</evidence>
<dbReference type="PRINTS" id="PR01443">
    <property type="entry name" value="TFIID30KDSUB"/>
</dbReference>
<dbReference type="EMBL" id="KV454011">
    <property type="protein sequence ID" value="ODV98620.1"/>
    <property type="molecule type" value="Genomic_DNA"/>
</dbReference>
<keyword evidence="3 6" id="KW-0804">Transcription</keyword>
<evidence type="ECO:0000256" key="5">
    <source>
        <dbReference type="ARBA" id="ARBA00025730"/>
    </source>
</evidence>
<dbReference type="CDD" id="cd07982">
    <property type="entry name" value="HFD_TAF10"/>
    <property type="match status" value="1"/>
</dbReference>
<reference evidence="9" key="1">
    <citation type="submission" date="2016-05" db="EMBL/GenBank/DDBJ databases">
        <title>Comparative genomics of biotechnologically important yeasts.</title>
        <authorList>
            <consortium name="DOE Joint Genome Institute"/>
            <person name="Riley R."/>
            <person name="Haridas S."/>
            <person name="Wolfe K.H."/>
            <person name="Lopes M.R."/>
            <person name="Hittinger C.T."/>
            <person name="Goker M."/>
            <person name="Salamov A."/>
            <person name="Wisecaver J."/>
            <person name="Long T.M."/>
            <person name="Aerts A.L."/>
            <person name="Barry K."/>
            <person name="Choi C."/>
            <person name="Clum A."/>
            <person name="Coughlan A.Y."/>
            <person name="Deshpande S."/>
            <person name="Douglass A.P."/>
            <person name="Hanson S.J."/>
            <person name="Klenk H.-P."/>
            <person name="Labutti K."/>
            <person name="Lapidus A."/>
            <person name="Lindquist E."/>
            <person name="Lipzen A."/>
            <person name="Meier-Kolthoff J.P."/>
            <person name="Ohm R.A."/>
            <person name="Otillar R.P."/>
            <person name="Pangilinan J."/>
            <person name="Peng Y."/>
            <person name="Rokas A."/>
            <person name="Rosa C.A."/>
            <person name="Scheuner C."/>
            <person name="Sibirny A.A."/>
            <person name="Slot J.C."/>
            <person name="Stielow J.B."/>
            <person name="Sun H."/>
            <person name="Kurtzman C.P."/>
            <person name="Blackwell M."/>
            <person name="Grigoriev I.V."/>
            <person name="Jeffries T.W."/>
        </authorList>
    </citation>
    <scope>NUCLEOTIDE SEQUENCE [LARGE SCALE GENOMIC DNA]</scope>
    <source>
        <strain evidence="9">NRRL Y-2460</strain>
    </source>
</reference>
<dbReference type="GO" id="GO:0016251">
    <property type="term" value="F:RNA polymerase II general transcription initiation factor activity"/>
    <property type="evidence" value="ECO:0007669"/>
    <property type="project" value="TreeGrafter"/>
</dbReference>
<keyword evidence="4 6" id="KW-0539">Nucleus</keyword>
<dbReference type="GO" id="GO:0051123">
    <property type="term" value="P:RNA polymerase II preinitiation complex assembly"/>
    <property type="evidence" value="ECO:0007669"/>
    <property type="project" value="EnsemblFungi"/>
</dbReference>
<feature type="compositionally biased region" description="Gly residues" evidence="7">
    <location>
        <begin position="197"/>
        <end position="227"/>
    </location>
</feature>
<protein>
    <recommendedName>
        <fullName evidence="6">Transcription initiation factor TFIID subunit 10</fullName>
    </recommendedName>
</protein>
<dbReference type="InterPro" id="IPR003923">
    <property type="entry name" value="TAF10"/>
</dbReference>
<dbReference type="GO" id="GO:0005669">
    <property type="term" value="C:transcription factor TFIID complex"/>
    <property type="evidence" value="ECO:0007669"/>
    <property type="project" value="EnsemblFungi"/>
</dbReference>
<dbReference type="AlphaFoldDB" id="A0A1E4U3P1"/>
<evidence type="ECO:0000256" key="4">
    <source>
        <dbReference type="ARBA" id="ARBA00023242"/>
    </source>
</evidence>
<dbReference type="GO" id="GO:0006325">
    <property type="term" value="P:chromatin organization"/>
    <property type="evidence" value="ECO:0007669"/>
    <property type="project" value="EnsemblFungi"/>
</dbReference>
<evidence type="ECO:0000256" key="7">
    <source>
        <dbReference type="SAM" id="MobiDB-lite"/>
    </source>
</evidence>
<feature type="region of interest" description="Disordered" evidence="7">
    <location>
        <begin position="1"/>
        <end position="77"/>
    </location>
</feature>
<feature type="region of interest" description="Disordered" evidence="7">
    <location>
        <begin position="168"/>
        <end position="227"/>
    </location>
</feature>
<dbReference type="GO" id="GO:1990841">
    <property type="term" value="F:promoter-specific chromatin binding"/>
    <property type="evidence" value="ECO:0007669"/>
    <property type="project" value="TreeGrafter"/>
</dbReference>
<evidence type="ECO:0000313" key="9">
    <source>
        <dbReference type="Proteomes" id="UP000094236"/>
    </source>
</evidence>
<comment type="function">
    <text evidence="6">Functions as a component of both the DNA-binding general transcription initiation factor complex TFIID and the transcription coactivator SAGA complex. Binding of TFIID to a promoter (with or without TATA element) is the initial step in pre-initiation complex (PIC) formation. TFIID plays a key role in the regulation of gene expression by RNA polymerase II through different activities such as transcription activator interaction, core promoter recognition and selectivity, TFIIA and TFIIB interaction, chromatin modification (histone acetylation by TAF1), facilitation of DNA opening and initiation of transcription. SAGA acts as a general cofactor required for essentially all RNA polymerase II transcription. At the promoters, SAGA is required for transcription pre-initiation complex (PIC) recruitment. It influences RNA polymerase II transcriptional activity through different activities such as TBP interaction (via core/TAF module) and promoter selectivity, interaction with transcription activators (via Tra1/SPT module), and chromatin modification through histone acetylation (via HAT module) and deubiquitination (via DUB module). SAGA preferentially acetylates histones H3 (to form H3K9ac, H3K14ac, H3K18ac and H3K23ac) and H2B and deubiquitinates histone H2B. SAGA interacts with DNA via upstream activating sequences (UASs).</text>
</comment>
<organism evidence="8 9">
    <name type="scientific">Pachysolen tannophilus NRRL Y-2460</name>
    <dbReference type="NCBI Taxonomy" id="669874"/>
    <lineage>
        <taxon>Eukaryota</taxon>
        <taxon>Fungi</taxon>
        <taxon>Dikarya</taxon>
        <taxon>Ascomycota</taxon>
        <taxon>Saccharomycotina</taxon>
        <taxon>Pichiomycetes</taxon>
        <taxon>Pachysolenaceae</taxon>
        <taxon>Pachysolen</taxon>
    </lineage>
</organism>
<accession>A0A1E4U3P1</accession>
<dbReference type="PANTHER" id="PTHR21242:SF0">
    <property type="entry name" value="TRANSCRIPTION INITIATION FACTOR TFIID SUBUNIT 10"/>
    <property type="match status" value="1"/>
</dbReference>
<dbReference type="GO" id="GO:0042802">
    <property type="term" value="F:identical protein binding"/>
    <property type="evidence" value="ECO:0007669"/>
    <property type="project" value="EnsemblFungi"/>
</dbReference>
<dbReference type="GO" id="GO:0045944">
    <property type="term" value="P:positive regulation of transcription by RNA polymerase II"/>
    <property type="evidence" value="ECO:0007669"/>
    <property type="project" value="EnsemblFungi"/>
</dbReference>
<dbReference type="PIRSF" id="PIRSF017246">
    <property type="entry name" value="TFIID_TAF10"/>
    <property type="match status" value="1"/>
</dbReference>
<name>A0A1E4U3P1_PACTA</name>
<proteinExistence type="inferred from homology"/>
<comment type="similarity">
    <text evidence="5 6">Belongs to the TAF10 family.</text>
</comment>
<keyword evidence="2 6" id="KW-0805">Transcription regulation</keyword>
<dbReference type="GO" id="GO:0046695">
    <property type="term" value="C:SLIK (SAGA-like) complex"/>
    <property type="evidence" value="ECO:0007669"/>
    <property type="project" value="EnsemblFungi"/>
</dbReference>
<comment type="subcellular location">
    <subcellularLocation>
        <location evidence="1 6">Nucleus</location>
    </subcellularLocation>
</comment>
<gene>
    <name evidence="8" type="ORF">PACTADRAFT_48341</name>
</gene>
<evidence type="ECO:0000256" key="3">
    <source>
        <dbReference type="ARBA" id="ARBA00023163"/>
    </source>
</evidence>